<dbReference type="Proteomes" id="UP000623419">
    <property type="component" value="Unassembled WGS sequence"/>
</dbReference>
<evidence type="ECO:0000313" key="3">
    <source>
        <dbReference type="EMBL" id="GGA87607.1"/>
    </source>
</evidence>
<dbReference type="Pfam" id="PF00266">
    <property type="entry name" value="Aminotran_5"/>
    <property type="match status" value="1"/>
</dbReference>
<proteinExistence type="predicted"/>
<dbReference type="PANTHER" id="PTHR43586">
    <property type="entry name" value="CYSTEINE DESULFURASE"/>
    <property type="match status" value="1"/>
</dbReference>
<keyword evidence="1" id="KW-0663">Pyridoxal phosphate</keyword>
<evidence type="ECO:0000259" key="2">
    <source>
        <dbReference type="Pfam" id="PF00266"/>
    </source>
</evidence>
<dbReference type="Gene3D" id="3.90.1150.10">
    <property type="entry name" value="Aspartate Aminotransferase, domain 1"/>
    <property type="match status" value="1"/>
</dbReference>
<dbReference type="InterPro" id="IPR015424">
    <property type="entry name" value="PyrdxlP-dep_Trfase"/>
</dbReference>
<dbReference type="SUPFAM" id="SSF53383">
    <property type="entry name" value="PLP-dependent transferases"/>
    <property type="match status" value="1"/>
</dbReference>
<protein>
    <submittedName>
        <fullName evidence="3">Selenocysteine lyase</fullName>
    </submittedName>
</protein>
<dbReference type="EMBL" id="BMKC01000004">
    <property type="protein sequence ID" value="GGA87607.1"/>
    <property type="molecule type" value="Genomic_DNA"/>
</dbReference>
<sequence length="397" mass="41907">MAHAATPAAPLPHTATVPLARAADAFVMQGDALYLDCAAQGPRLRSAHAAGLAAFEAVARPWQHVSPTPPEQRETLRRLLSHLFDGDADGVALVPSAAFGLATAANSLPLHAGDTVLVLEGQFPSNLLCWQQRCADTGATLRGVSREPGQDWTGAVLAAMAEEPNLRIAALPQVRWDDGALLELDRISAALQERGAALVLDLSQSLGIVAPDVERWRPDFIVSVGYKWLLGARGLACLWASPRWREGGRPIEQHWIAHDGGPEWRFAVEAAAPFADGARRFDAGGLDDPVRLAVAIAGLEQVLAWGPAKIAAALGERTAALHTALDAAGLSAWASPGHAPHLMALTPPTAVIAAADAALRESNITCTCRHGRLRIAPHLHVASGDMARVADVLSRFV</sequence>
<comment type="caution">
    <text evidence="3">The sequence shown here is derived from an EMBL/GenBank/DDBJ whole genome shotgun (WGS) entry which is preliminary data.</text>
</comment>
<reference evidence="4" key="1">
    <citation type="journal article" date="2019" name="Int. J. Syst. Evol. Microbiol.">
        <title>The Global Catalogue of Microorganisms (GCM) 10K type strain sequencing project: providing services to taxonomists for standard genome sequencing and annotation.</title>
        <authorList>
            <consortium name="The Broad Institute Genomics Platform"/>
            <consortium name="The Broad Institute Genome Sequencing Center for Infectious Disease"/>
            <person name="Wu L."/>
            <person name="Ma J."/>
        </authorList>
    </citation>
    <scope>NUCLEOTIDE SEQUENCE [LARGE SCALE GENOMIC DNA]</scope>
    <source>
        <strain evidence="4">CGMCC 1.15905</strain>
    </source>
</reference>
<dbReference type="InterPro" id="IPR015422">
    <property type="entry name" value="PyrdxlP-dep_Trfase_small"/>
</dbReference>
<evidence type="ECO:0000256" key="1">
    <source>
        <dbReference type="ARBA" id="ARBA00022898"/>
    </source>
</evidence>
<keyword evidence="3" id="KW-0456">Lyase</keyword>
<feature type="domain" description="Aminotransferase class V" evidence="2">
    <location>
        <begin position="63"/>
        <end position="364"/>
    </location>
</feature>
<dbReference type="RefSeq" id="WP_188665652.1">
    <property type="nucleotide sequence ID" value="NZ_BMKC01000004.1"/>
</dbReference>
<dbReference type="PANTHER" id="PTHR43586:SF15">
    <property type="entry name" value="BLR3095 PROTEIN"/>
    <property type="match status" value="1"/>
</dbReference>
<keyword evidence="4" id="KW-1185">Reference proteome</keyword>
<gene>
    <name evidence="3" type="ORF">GCM10011521_27510</name>
</gene>
<dbReference type="GO" id="GO:0016829">
    <property type="term" value="F:lyase activity"/>
    <property type="evidence" value="ECO:0007669"/>
    <property type="project" value="UniProtKB-KW"/>
</dbReference>
<name>A0ABQ1HU47_9GAMM</name>
<dbReference type="InterPro" id="IPR000192">
    <property type="entry name" value="Aminotrans_V_dom"/>
</dbReference>
<evidence type="ECO:0000313" key="4">
    <source>
        <dbReference type="Proteomes" id="UP000623419"/>
    </source>
</evidence>
<accession>A0ABQ1HU47</accession>
<organism evidence="3 4">
    <name type="scientific">Arenimonas soli</name>
    <dbReference type="NCBI Taxonomy" id="2269504"/>
    <lineage>
        <taxon>Bacteria</taxon>
        <taxon>Pseudomonadati</taxon>
        <taxon>Pseudomonadota</taxon>
        <taxon>Gammaproteobacteria</taxon>
        <taxon>Lysobacterales</taxon>
        <taxon>Lysobacteraceae</taxon>
        <taxon>Arenimonas</taxon>
    </lineage>
</organism>
<dbReference type="InterPro" id="IPR015421">
    <property type="entry name" value="PyrdxlP-dep_Trfase_major"/>
</dbReference>
<dbReference type="Gene3D" id="3.40.640.10">
    <property type="entry name" value="Type I PLP-dependent aspartate aminotransferase-like (Major domain)"/>
    <property type="match status" value="1"/>
</dbReference>